<protein>
    <submittedName>
        <fullName evidence="3">Oxidoreductase FAD/NADP-binding domain containing protein</fullName>
    </submittedName>
</protein>
<dbReference type="Pfam" id="PF00175">
    <property type="entry name" value="NAD_binding_1"/>
    <property type="match status" value="1"/>
</dbReference>
<accession>A0A9K3LQT6</accession>
<evidence type="ECO:0000259" key="2">
    <source>
        <dbReference type="Pfam" id="PF00175"/>
    </source>
</evidence>
<dbReference type="GO" id="GO:0016491">
    <property type="term" value="F:oxidoreductase activity"/>
    <property type="evidence" value="ECO:0007669"/>
    <property type="project" value="InterPro"/>
</dbReference>
<feature type="chain" id="PRO_5039924792" evidence="1">
    <location>
        <begin position="24"/>
        <end position="318"/>
    </location>
</feature>
<dbReference type="OrthoDB" id="1856718at2759"/>
<name>A0A9K3LQT6_9STRA</name>
<sequence length="318" mass="33816">MWSSSTFCTFGLLVAGSFLSTDAFLPAKPSLVTKSTTASKPFTKYALDNVAILSQGYDRHYCSSTVLFMGWGPEPVWSTATISTNDAANQSGDSVAISVSVPPETAQEYTIPGQYVQIRLNEDTKPLFLAIASPPSPENAAFEFLIKKTEGNEWMTSATPGTALQISQVLGGGFPIAENIDGFKFDFPTQNILLFAAGSGIAPLRAAIESGQLGVAQSGSGGRTARLYYGVRTEEDLCFVDKFSEWEASGVQVVPVLSQPGDGWAGRTGYVQNCLEEDGVPIPRNSGALLCGMKGMAESVTDILTKAGVFEGRVLTNF</sequence>
<evidence type="ECO:0000313" key="3">
    <source>
        <dbReference type="EMBL" id="KAG7366234.1"/>
    </source>
</evidence>
<feature type="signal peptide" evidence="1">
    <location>
        <begin position="1"/>
        <end position="23"/>
    </location>
</feature>
<dbReference type="EMBL" id="JAGRRH010000007">
    <property type="protein sequence ID" value="KAG7366234.1"/>
    <property type="molecule type" value="Genomic_DNA"/>
</dbReference>
<dbReference type="PANTHER" id="PTHR47215:SF1">
    <property type="entry name" value="F9L1.8 PROTEIN"/>
    <property type="match status" value="1"/>
</dbReference>
<dbReference type="PANTHER" id="PTHR47215">
    <property type="match status" value="1"/>
</dbReference>
<keyword evidence="4" id="KW-1185">Reference proteome</keyword>
<dbReference type="CDD" id="cd00322">
    <property type="entry name" value="FNR_like"/>
    <property type="match status" value="1"/>
</dbReference>
<evidence type="ECO:0000313" key="4">
    <source>
        <dbReference type="Proteomes" id="UP000693970"/>
    </source>
</evidence>
<gene>
    <name evidence="3" type="ORF">IV203_028904</name>
</gene>
<dbReference type="Proteomes" id="UP000693970">
    <property type="component" value="Unassembled WGS sequence"/>
</dbReference>
<proteinExistence type="predicted"/>
<organism evidence="3 4">
    <name type="scientific">Nitzschia inconspicua</name>
    <dbReference type="NCBI Taxonomy" id="303405"/>
    <lineage>
        <taxon>Eukaryota</taxon>
        <taxon>Sar</taxon>
        <taxon>Stramenopiles</taxon>
        <taxon>Ochrophyta</taxon>
        <taxon>Bacillariophyta</taxon>
        <taxon>Bacillariophyceae</taxon>
        <taxon>Bacillariophycidae</taxon>
        <taxon>Bacillariales</taxon>
        <taxon>Bacillariaceae</taxon>
        <taxon>Nitzschia</taxon>
    </lineage>
</organism>
<keyword evidence="1" id="KW-0732">Signal</keyword>
<reference evidence="3" key="1">
    <citation type="journal article" date="2021" name="Sci. Rep.">
        <title>Diploid genomic architecture of Nitzschia inconspicua, an elite biomass production diatom.</title>
        <authorList>
            <person name="Oliver A."/>
            <person name="Podell S."/>
            <person name="Pinowska A."/>
            <person name="Traller J.C."/>
            <person name="Smith S.R."/>
            <person name="McClure R."/>
            <person name="Beliaev A."/>
            <person name="Bohutskyi P."/>
            <person name="Hill E.A."/>
            <person name="Rabines A."/>
            <person name="Zheng H."/>
            <person name="Allen L.Z."/>
            <person name="Kuo A."/>
            <person name="Grigoriev I.V."/>
            <person name="Allen A.E."/>
            <person name="Hazlebeck D."/>
            <person name="Allen E.E."/>
        </authorList>
    </citation>
    <scope>NUCLEOTIDE SEQUENCE</scope>
    <source>
        <strain evidence="3">Hildebrandi</strain>
    </source>
</reference>
<reference evidence="3" key="2">
    <citation type="submission" date="2021-04" db="EMBL/GenBank/DDBJ databases">
        <authorList>
            <person name="Podell S."/>
        </authorList>
    </citation>
    <scope>NUCLEOTIDE SEQUENCE</scope>
    <source>
        <strain evidence="3">Hildebrandi</strain>
    </source>
</reference>
<feature type="domain" description="Oxidoreductase FAD/NAD(P)-binding" evidence="2">
    <location>
        <begin position="195"/>
        <end position="301"/>
    </location>
</feature>
<evidence type="ECO:0000256" key="1">
    <source>
        <dbReference type="SAM" id="SignalP"/>
    </source>
</evidence>
<comment type="caution">
    <text evidence="3">The sequence shown here is derived from an EMBL/GenBank/DDBJ whole genome shotgun (WGS) entry which is preliminary data.</text>
</comment>
<dbReference type="InterPro" id="IPR001433">
    <property type="entry name" value="OxRdtase_FAD/NAD-bd"/>
</dbReference>
<dbReference type="AlphaFoldDB" id="A0A9K3LQT6"/>